<feature type="non-terminal residue" evidence="1">
    <location>
        <position position="83"/>
    </location>
</feature>
<organism evidence="1 2">
    <name type="scientific">Rotaria sordida</name>
    <dbReference type="NCBI Taxonomy" id="392033"/>
    <lineage>
        <taxon>Eukaryota</taxon>
        <taxon>Metazoa</taxon>
        <taxon>Spiralia</taxon>
        <taxon>Gnathifera</taxon>
        <taxon>Rotifera</taxon>
        <taxon>Eurotatoria</taxon>
        <taxon>Bdelloidea</taxon>
        <taxon>Philodinida</taxon>
        <taxon>Philodinidae</taxon>
        <taxon>Rotaria</taxon>
    </lineage>
</organism>
<evidence type="ECO:0000313" key="1">
    <source>
        <dbReference type="EMBL" id="CAF4234148.1"/>
    </source>
</evidence>
<sequence>MLSNIDETFLLNLKNEFNSNSSSTFVSSELLTSYSPIETLTSELDCLPNLSQDLSIQSSIPTHFDMTNPNDWVLAYSLIKNSV</sequence>
<dbReference type="AlphaFoldDB" id="A0A820DMA4"/>
<name>A0A820DMA4_9BILA</name>
<accession>A0A820DMA4</accession>
<reference evidence="1" key="1">
    <citation type="submission" date="2021-02" db="EMBL/GenBank/DDBJ databases">
        <authorList>
            <person name="Nowell W R."/>
        </authorList>
    </citation>
    <scope>NUCLEOTIDE SEQUENCE</scope>
</reference>
<dbReference type="Proteomes" id="UP000663823">
    <property type="component" value="Unassembled WGS sequence"/>
</dbReference>
<comment type="caution">
    <text evidence="1">The sequence shown here is derived from an EMBL/GenBank/DDBJ whole genome shotgun (WGS) entry which is preliminary data.</text>
</comment>
<proteinExistence type="predicted"/>
<protein>
    <submittedName>
        <fullName evidence="1">Uncharacterized protein</fullName>
    </submittedName>
</protein>
<dbReference type="EMBL" id="CAJOAX010028228">
    <property type="protein sequence ID" value="CAF4234148.1"/>
    <property type="molecule type" value="Genomic_DNA"/>
</dbReference>
<gene>
    <name evidence="1" type="ORF">OTI717_LOCUS39849</name>
</gene>
<evidence type="ECO:0000313" key="2">
    <source>
        <dbReference type="Proteomes" id="UP000663823"/>
    </source>
</evidence>